<evidence type="ECO:0000256" key="6">
    <source>
        <dbReference type="SAM" id="Phobius"/>
    </source>
</evidence>
<dbReference type="EMBL" id="ML119709">
    <property type="protein sequence ID" value="RPA78588.1"/>
    <property type="molecule type" value="Genomic_DNA"/>
</dbReference>
<accession>A0A3N4I1M4</accession>
<evidence type="ECO:0000256" key="2">
    <source>
        <dbReference type="ARBA" id="ARBA00022692"/>
    </source>
</evidence>
<evidence type="ECO:0000256" key="7">
    <source>
        <dbReference type="SAM" id="SignalP"/>
    </source>
</evidence>
<evidence type="ECO:0000313" key="9">
    <source>
        <dbReference type="Proteomes" id="UP000275078"/>
    </source>
</evidence>
<evidence type="ECO:0000256" key="1">
    <source>
        <dbReference type="ARBA" id="ARBA00004167"/>
    </source>
</evidence>
<name>A0A3N4I1M4_ASCIM</name>
<organism evidence="8 9">
    <name type="scientific">Ascobolus immersus RN42</name>
    <dbReference type="NCBI Taxonomy" id="1160509"/>
    <lineage>
        <taxon>Eukaryota</taxon>
        <taxon>Fungi</taxon>
        <taxon>Dikarya</taxon>
        <taxon>Ascomycota</taxon>
        <taxon>Pezizomycotina</taxon>
        <taxon>Pezizomycetes</taxon>
        <taxon>Pezizales</taxon>
        <taxon>Ascobolaceae</taxon>
        <taxon>Ascobolus</taxon>
    </lineage>
</organism>
<dbReference type="PANTHER" id="PTHR15549">
    <property type="entry name" value="PAIRED IMMUNOGLOBULIN-LIKE TYPE 2 RECEPTOR"/>
    <property type="match status" value="1"/>
</dbReference>
<gene>
    <name evidence="8" type="ORF">BJ508DRAFT_154363</name>
</gene>
<evidence type="ECO:0000313" key="8">
    <source>
        <dbReference type="EMBL" id="RPA78588.1"/>
    </source>
</evidence>
<feature type="signal peptide" evidence="7">
    <location>
        <begin position="1"/>
        <end position="19"/>
    </location>
</feature>
<keyword evidence="4 6" id="KW-0472">Membrane</keyword>
<proteinExistence type="predicted"/>
<feature type="compositionally biased region" description="Low complexity" evidence="5">
    <location>
        <begin position="165"/>
        <end position="194"/>
    </location>
</feature>
<dbReference type="GO" id="GO:0016020">
    <property type="term" value="C:membrane"/>
    <property type="evidence" value="ECO:0007669"/>
    <property type="project" value="UniProtKB-SubCell"/>
</dbReference>
<feature type="region of interest" description="Disordered" evidence="5">
    <location>
        <begin position="165"/>
        <end position="214"/>
    </location>
</feature>
<feature type="region of interest" description="Disordered" evidence="5">
    <location>
        <begin position="253"/>
        <end position="389"/>
    </location>
</feature>
<dbReference type="Proteomes" id="UP000275078">
    <property type="component" value="Unassembled WGS sequence"/>
</dbReference>
<evidence type="ECO:0008006" key="10">
    <source>
        <dbReference type="Google" id="ProtNLM"/>
    </source>
</evidence>
<evidence type="ECO:0000256" key="3">
    <source>
        <dbReference type="ARBA" id="ARBA00022989"/>
    </source>
</evidence>
<dbReference type="STRING" id="1160509.A0A3N4I1M4"/>
<reference evidence="8 9" key="1">
    <citation type="journal article" date="2018" name="Nat. Ecol. Evol.">
        <title>Pezizomycetes genomes reveal the molecular basis of ectomycorrhizal truffle lifestyle.</title>
        <authorList>
            <person name="Murat C."/>
            <person name="Payen T."/>
            <person name="Noel B."/>
            <person name="Kuo A."/>
            <person name="Morin E."/>
            <person name="Chen J."/>
            <person name="Kohler A."/>
            <person name="Krizsan K."/>
            <person name="Balestrini R."/>
            <person name="Da Silva C."/>
            <person name="Montanini B."/>
            <person name="Hainaut M."/>
            <person name="Levati E."/>
            <person name="Barry K.W."/>
            <person name="Belfiori B."/>
            <person name="Cichocki N."/>
            <person name="Clum A."/>
            <person name="Dockter R.B."/>
            <person name="Fauchery L."/>
            <person name="Guy J."/>
            <person name="Iotti M."/>
            <person name="Le Tacon F."/>
            <person name="Lindquist E.A."/>
            <person name="Lipzen A."/>
            <person name="Malagnac F."/>
            <person name="Mello A."/>
            <person name="Molinier V."/>
            <person name="Miyauchi S."/>
            <person name="Poulain J."/>
            <person name="Riccioni C."/>
            <person name="Rubini A."/>
            <person name="Sitrit Y."/>
            <person name="Splivallo R."/>
            <person name="Traeger S."/>
            <person name="Wang M."/>
            <person name="Zifcakova L."/>
            <person name="Wipf D."/>
            <person name="Zambonelli A."/>
            <person name="Paolocci F."/>
            <person name="Nowrousian M."/>
            <person name="Ottonello S."/>
            <person name="Baldrian P."/>
            <person name="Spatafora J.W."/>
            <person name="Henrissat B."/>
            <person name="Nagy L.G."/>
            <person name="Aury J.M."/>
            <person name="Wincker P."/>
            <person name="Grigoriev I.V."/>
            <person name="Bonfante P."/>
            <person name="Martin F.M."/>
        </authorList>
    </citation>
    <scope>NUCLEOTIDE SEQUENCE [LARGE SCALE GENOMIC DNA]</scope>
    <source>
        <strain evidence="8 9">RN42</strain>
    </source>
</reference>
<dbReference type="GO" id="GO:0071944">
    <property type="term" value="C:cell periphery"/>
    <property type="evidence" value="ECO:0007669"/>
    <property type="project" value="UniProtKB-ARBA"/>
</dbReference>
<dbReference type="AlphaFoldDB" id="A0A3N4I1M4"/>
<feature type="chain" id="PRO_5018108888" description="Mid2 domain-containing protein" evidence="7">
    <location>
        <begin position="20"/>
        <end position="389"/>
    </location>
</feature>
<keyword evidence="2 6" id="KW-0812">Transmembrane</keyword>
<dbReference type="InterPro" id="IPR051694">
    <property type="entry name" value="Immunoregulatory_rcpt-like"/>
</dbReference>
<feature type="transmembrane region" description="Helical" evidence="6">
    <location>
        <begin position="220"/>
        <end position="244"/>
    </location>
</feature>
<keyword evidence="7" id="KW-0732">Signal</keyword>
<protein>
    <recommendedName>
        <fullName evidence="10">Mid2 domain-containing protein</fullName>
    </recommendedName>
</protein>
<evidence type="ECO:0000256" key="5">
    <source>
        <dbReference type="SAM" id="MobiDB-lite"/>
    </source>
</evidence>
<keyword evidence="3 6" id="KW-1133">Transmembrane helix</keyword>
<sequence>MFFKTLGAIMALLPVVASAFGGLGYMGPMPPAPTGLLHAREKGTPVELSPAVITPEPTSSALEYSAKFGAEHLNLLKARGFCAKTCDWAAFCVEDSGYGGCCDVKYTSCLVASTCVDYHTHLNAIKSWDISKTIMCPMEFPYCTMTLDNTFDFMFVDCGVNPVVTQTKSSSTSSNPTTTTDDSTTSATNSPTSTDKGTDGDDENDGAVLGKSSSGKRFSVGAGAGIGVGAVVLIATAFGLFMFLRRRRKNKAIDFDTPPSPAHNLGGPTPDMVQQPGYYPPSQYGAPPSSIPGYHPPGSPPPGVQEAYAPMKPPQGNDGGYQGQRNSYYASSTAASAGPGASPYYQKMQHGPHVAHEAPTNQSYPGQAYSAPPPGEILVEAPGSEPERR</sequence>
<comment type="subcellular location">
    <subcellularLocation>
        <location evidence="1">Membrane</location>
        <topology evidence="1">Single-pass membrane protein</topology>
    </subcellularLocation>
</comment>
<feature type="compositionally biased region" description="Pro residues" evidence="5">
    <location>
        <begin position="294"/>
        <end position="303"/>
    </location>
</feature>
<feature type="compositionally biased region" description="Low complexity" evidence="5">
    <location>
        <begin position="327"/>
        <end position="345"/>
    </location>
</feature>
<keyword evidence="9" id="KW-1185">Reference proteome</keyword>
<evidence type="ECO:0000256" key="4">
    <source>
        <dbReference type="ARBA" id="ARBA00023136"/>
    </source>
</evidence>